<dbReference type="GO" id="GO:0005524">
    <property type="term" value="F:ATP binding"/>
    <property type="evidence" value="ECO:0007669"/>
    <property type="project" value="UniProtKB-KW"/>
</dbReference>
<keyword evidence="4" id="KW-1133">Transmembrane helix</keyword>
<dbReference type="SMART" id="SM00534">
    <property type="entry name" value="MUTSac"/>
    <property type="match status" value="1"/>
</dbReference>
<feature type="transmembrane region" description="Helical" evidence="4">
    <location>
        <begin position="317"/>
        <end position="337"/>
    </location>
</feature>
<dbReference type="InterPro" id="IPR000432">
    <property type="entry name" value="DNA_mismatch_repair_MutS_C"/>
</dbReference>
<dbReference type="PANTHER" id="PTHR11361">
    <property type="entry name" value="DNA MISMATCH REPAIR PROTEIN MUTS FAMILY MEMBER"/>
    <property type="match status" value="1"/>
</dbReference>
<feature type="transmembrane region" description="Helical" evidence="4">
    <location>
        <begin position="202"/>
        <end position="224"/>
    </location>
</feature>
<dbReference type="Gene3D" id="3.40.50.300">
    <property type="entry name" value="P-loop containing nucleotide triphosphate hydrolases"/>
    <property type="match status" value="1"/>
</dbReference>
<evidence type="ECO:0000259" key="5">
    <source>
        <dbReference type="SMART" id="SM00534"/>
    </source>
</evidence>
<feature type="domain" description="DNA mismatch repair proteins mutS family" evidence="5">
    <location>
        <begin position="410"/>
        <end position="588"/>
    </location>
</feature>
<gene>
    <name evidence="6" type="ORF">SAMN03080598_04153</name>
</gene>
<dbReference type="OrthoDB" id="9802448at2"/>
<feature type="transmembrane region" description="Helical" evidence="4">
    <location>
        <begin position="24"/>
        <end position="42"/>
    </location>
</feature>
<evidence type="ECO:0000256" key="3">
    <source>
        <dbReference type="ARBA" id="ARBA00023125"/>
    </source>
</evidence>
<dbReference type="Pfam" id="PF00488">
    <property type="entry name" value="MutS_V"/>
    <property type="match status" value="1"/>
</dbReference>
<name>A0A1H6AJN0_9BACT</name>
<evidence type="ECO:0000313" key="6">
    <source>
        <dbReference type="EMBL" id="SEG48364.1"/>
    </source>
</evidence>
<keyword evidence="1" id="KW-0547">Nucleotide-binding</keyword>
<dbReference type="SUPFAM" id="SSF52540">
    <property type="entry name" value="P-loop containing nucleoside triphosphate hydrolases"/>
    <property type="match status" value="1"/>
</dbReference>
<dbReference type="GO" id="GO:0006298">
    <property type="term" value="P:mismatch repair"/>
    <property type="evidence" value="ECO:0007669"/>
    <property type="project" value="InterPro"/>
</dbReference>
<dbReference type="GO" id="GO:0005829">
    <property type="term" value="C:cytosol"/>
    <property type="evidence" value="ECO:0007669"/>
    <property type="project" value="TreeGrafter"/>
</dbReference>
<sequence length="588" mass="65756">MIDFDFKTERIPEKLKALQRKTSTLGIFRLITFFGMGALLVLGIAENPFWLIPAVLSVGGFIRLIQKTNMLKDQEELYLALIKINENQGLRQTRNLENLDSGLEFSDKNHPFSSDLDLFGAHSLFQLLNHTSSQNGKNQLADLIKSPFDPESAQSRSRAVLELSQKNEFLDSMEAIGLAFQKDEKPADTWVKWLAKEEKSGVLNLILAFLGPLGGILGLVLVLLGMLPEAVLGIWIIAGVGLLSRVFVPLKEAAASIPSGPTLKSYRLRSRQIERETFTSPALCLEKGIFETTESNISSQLNQLDRLGLWAQNRMNLLYLPINLLFWTDFFLFIQLANWKQKVGSSLGQLPKNLEKWEVWVSLGAFESQLEGSGKVHWLAEVSLSAKDLTHPLIPPRTAIPNAIDFDPDHRLVILTGANMSGKTTFMRTLGINCVLANLGLSPFGTSLSLGPVQLYTSMRNSDNLGESVSSFYAELSRINHLIERLEAGEPIFFLLDEILKGTNTQDRISGSEALIRQILQTNGLGIISTHDIELSELEQSVEKVHNFSFHSEIQDQFIDFDYKIKKGPCPSFNAHKLMELMGIRFQN</sequence>
<feature type="transmembrane region" description="Helical" evidence="4">
    <location>
        <begin position="48"/>
        <end position="65"/>
    </location>
</feature>
<keyword evidence="2" id="KW-0067">ATP-binding</keyword>
<dbReference type="PANTHER" id="PTHR11361:SF99">
    <property type="entry name" value="DNA MISMATCH REPAIR PROTEIN"/>
    <property type="match status" value="1"/>
</dbReference>
<dbReference type="SUPFAM" id="SSF48334">
    <property type="entry name" value="DNA repair protein MutS, domain III"/>
    <property type="match status" value="1"/>
</dbReference>
<reference evidence="7" key="1">
    <citation type="submission" date="2016-10" db="EMBL/GenBank/DDBJ databases">
        <authorList>
            <person name="Varghese N."/>
            <person name="Submissions S."/>
        </authorList>
    </citation>
    <scope>NUCLEOTIDE SEQUENCE [LARGE SCALE GENOMIC DNA]</scope>
    <source>
        <strain evidence="7">DSM 17298</strain>
    </source>
</reference>
<feature type="transmembrane region" description="Helical" evidence="4">
    <location>
        <begin position="230"/>
        <end position="248"/>
    </location>
</feature>
<dbReference type="GO" id="GO:0140664">
    <property type="term" value="F:ATP-dependent DNA damage sensor activity"/>
    <property type="evidence" value="ECO:0007669"/>
    <property type="project" value="InterPro"/>
</dbReference>
<evidence type="ECO:0000313" key="7">
    <source>
        <dbReference type="Proteomes" id="UP000236736"/>
    </source>
</evidence>
<keyword evidence="7" id="KW-1185">Reference proteome</keyword>
<proteinExistence type="predicted"/>
<protein>
    <submittedName>
        <fullName evidence="6">MutS domain V</fullName>
    </submittedName>
</protein>
<evidence type="ECO:0000256" key="4">
    <source>
        <dbReference type="SAM" id="Phobius"/>
    </source>
</evidence>
<dbReference type="InterPro" id="IPR045076">
    <property type="entry name" value="MutS"/>
</dbReference>
<dbReference type="GO" id="GO:0030983">
    <property type="term" value="F:mismatched DNA binding"/>
    <property type="evidence" value="ECO:0007669"/>
    <property type="project" value="InterPro"/>
</dbReference>
<accession>A0A1H6AJN0</accession>
<dbReference type="InterPro" id="IPR036187">
    <property type="entry name" value="DNA_mismatch_repair_MutS_sf"/>
</dbReference>
<evidence type="ECO:0000256" key="1">
    <source>
        <dbReference type="ARBA" id="ARBA00022741"/>
    </source>
</evidence>
<dbReference type="Proteomes" id="UP000236736">
    <property type="component" value="Unassembled WGS sequence"/>
</dbReference>
<dbReference type="Gene3D" id="1.10.1420.10">
    <property type="match status" value="1"/>
</dbReference>
<keyword evidence="3" id="KW-0238">DNA-binding</keyword>
<keyword evidence="4" id="KW-0472">Membrane</keyword>
<dbReference type="InterPro" id="IPR027417">
    <property type="entry name" value="P-loop_NTPase"/>
</dbReference>
<dbReference type="AlphaFoldDB" id="A0A1H6AJN0"/>
<keyword evidence="4" id="KW-0812">Transmembrane</keyword>
<dbReference type="RefSeq" id="WP_103926694.1">
    <property type="nucleotide sequence ID" value="NZ_FNVR01000046.1"/>
</dbReference>
<dbReference type="STRING" id="1120964.GCA_001313265_07417"/>
<evidence type="ECO:0000256" key="2">
    <source>
        <dbReference type="ARBA" id="ARBA00022840"/>
    </source>
</evidence>
<organism evidence="6 7">
    <name type="scientific">Algoriphagus boritolerans DSM 17298 = JCM 18970</name>
    <dbReference type="NCBI Taxonomy" id="1120964"/>
    <lineage>
        <taxon>Bacteria</taxon>
        <taxon>Pseudomonadati</taxon>
        <taxon>Bacteroidota</taxon>
        <taxon>Cytophagia</taxon>
        <taxon>Cytophagales</taxon>
        <taxon>Cyclobacteriaceae</taxon>
        <taxon>Algoriphagus</taxon>
    </lineage>
</organism>
<dbReference type="EMBL" id="FNVR01000046">
    <property type="protein sequence ID" value="SEG48364.1"/>
    <property type="molecule type" value="Genomic_DNA"/>
</dbReference>